<feature type="domain" description="Solute-binding protein family 3/N-terminal" evidence="2">
    <location>
        <begin position="6"/>
        <end position="225"/>
    </location>
</feature>
<dbReference type="PANTHER" id="PTHR35936:SF17">
    <property type="entry name" value="ARGININE-BINDING EXTRACELLULAR PROTEIN ARTP"/>
    <property type="match status" value="1"/>
</dbReference>
<dbReference type="AlphaFoldDB" id="A0A4V2KSY6"/>
<name>A0A4V2KSY6_9HYPH</name>
<dbReference type="EMBL" id="SJFN01000030">
    <property type="protein sequence ID" value="TBW34866.1"/>
    <property type="molecule type" value="Genomic_DNA"/>
</dbReference>
<dbReference type="PANTHER" id="PTHR35936">
    <property type="entry name" value="MEMBRANE-BOUND LYTIC MUREIN TRANSGLYCOSYLASE F"/>
    <property type="match status" value="1"/>
</dbReference>
<protein>
    <submittedName>
        <fullName evidence="3">Transporter substrate-binding domain-containing protein</fullName>
    </submittedName>
</protein>
<gene>
    <name evidence="3" type="ORF">EYW49_17350</name>
</gene>
<evidence type="ECO:0000313" key="3">
    <source>
        <dbReference type="EMBL" id="TBW34866.1"/>
    </source>
</evidence>
<keyword evidence="1" id="KW-0732">Signal</keyword>
<dbReference type="InterPro" id="IPR001638">
    <property type="entry name" value="Solute-binding_3/MltF_N"/>
</dbReference>
<comment type="caution">
    <text evidence="3">The sequence shown here is derived from an EMBL/GenBank/DDBJ whole genome shotgun (WGS) entry which is preliminary data.</text>
</comment>
<evidence type="ECO:0000259" key="2">
    <source>
        <dbReference type="SMART" id="SM00062"/>
    </source>
</evidence>
<dbReference type="RefSeq" id="WP_131310892.1">
    <property type="nucleotide sequence ID" value="NZ_SJFN01000030.1"/>
</dbReference>
<dbReference type="OrthoDB" id="6955767at2"/>
<dbReference type="SMART" id="SM00062">
    <property type="entry name" value="PBPb"/>
    <property type="match status" value="1"/>
</dbReference>
<dbReference type="Gene3D" id="3.40.190.10">
    <property type="entry name" value="Periplasmic binding protein-like II"/>
    <property type="match status" value="2"/>
</dbReference>
<organism evidence="3 4">
    <name type="scientific">Siculibacillus lacustris</name>
    <dbReference type="NCBI Taxonomy" id="1549641"/>
    <lineage>
        <taxon>Bacteria</taxon>
        <taxon>Pseudomonadati</taxon>
        <taxon>Pseudomonadota</taxon>
        <taxon>Alphaproteobacteria</taxon>
        <taxon>Hyphomicrobiales</taxon>
        <taxon>Ancalomicrobiaceae</taxon>
        <taxon>Siculibacillus</taxon>
    </lineage>
</organism>
<dbReference type="SUPFAM" id="SSF53850">
    <property type="entry name" value="Periplasmic binding protein-like II"/>
    <property type="match status" value="1"/>
</dbReference>
<dbReference type="Pfam" id="PF00497">
    <property type="entry name" value="SBP_bac_3"/>
    <property type="match status" value="1"/>
</dbReference>
<evidence type="ECO:0000256" key="1">
    <source>
        <dbReference type="ARBA" id="ARBA00022729"/>
    </source>
</evidence>
<keyword evidence="4" id="KW-1185">Reference proteome</keyword>
<evidence type="ECO:0000313" key="4">
    <source>
        <dbReference type="Proteomes" id="UP000292781"/>
    </source>
</evidence>
<sequence length="231" mass="23997">MDETAALRFAINVGNPVLARRDPGSGALSGVVVDLARAYAREVGRPADLVAFASAAEIVAARGDDRWDVAFLAADPARAGEIAFTAPYLLIEGVLVVDRAATATALAELDRPGVRIAVGRGAAYDLFLTRSLKAATLVRFDSSEAALAGFRDERLDAAAGVRASVAAFAAAHPDLRLVETPFMRIAQAAAVPAGRTEDLARLERFLAHAKRSGAVARSLAASGHGDVEVAP</sequence>
<reference evidence="3 4" key="1">
    <citation type="submission" date="2019-02" db="EMBL/GenBank/DDBJ databases">
        <title>Siculibacillus lacustris gen. nov., sp. nov., a new rosette-forming bacterium isolated from a freshwater crater lake (Lake St. Ana, Romania).</title>
        <authorList>
            <person name="Felfoldi T."/>
            <person name="Marton Z."/>
            <person name="Szabo A."/>
            <person name="Mentes A."/>
            <person name="Boka K."/>
            <person name="Marialigeti K."/>
            <person name="Mathe I."/>
            <person name="Koncz M."/>
            <person name="Schumann P."/>
            <person name="Toth E."/>
        </authorList>
    </citation>
    <scope>NUCLEOTIDE SEQUENCE [LARGE SCALE GENOMIC DNA]</scope>
    <source>
        <strain evidence="3 4">SA-279</strain>
    </source>
</reference>
<dbReference type="Proteomes" id="UP000292781">
    <property type="component" value="Unassembled WGS sequence"/>
</dbReference>
<proteinExistence type="predicted"/>
<accession>A0A4V2KSY6</accession>